<organism evidence="1 2">
    <name type="scientific">Globisporangium ultimum (strain ATCC 200006 / CBS 805.95 / DAOM BR144)</name>
    <name type="common">Pythium ultimum</name>
    <dbReference type="NCBI Taxonomy" id="431595"/>
    <lineage>
        <taxon>Eukaryota</taxon>
        <taxon>Sar</taxon>
        <taxon>Stramenopiles</taxon>
        <taxon>Oomycota</taxon>
        <taxon>Peronosporomycetes</taxon>
        <taxon>Pythiales</taxon>
        <taxon>Pythiaceae</taxon>
        <taxon>Globisporangium</taxon>
    </lineage>
</organism>
<dbReference type="InParanoid" id="K3WP25"/>
<protein>
    <submittedName>
        <fullName evidence="1">Uncharacterized protein</fullName>
    </submittedName>
</protein>
<dbReference type="EnsemblProtists" id="PYU1_T006717">
    <property type="protein sequence ID" value="PYU1_T006717"/>
    <property type="gene ID" value="PYU1_G006705"/>
</dbReference>
<dbReference type="AlphaFoldDB" id="K3WP25"/>
<reference evidence="2" key="2">
    <citation type="submission" date="2010-04" db="EMBL/GenBank/DDBJ databases">
        <authorList>
            <person name="Buell R."/>
            <person name="Hamilton J."/>
            <person name="Hostetler J."/>
        </authorList>
    </citation>
    <scope>NUCLEOTIDE SEQUENCE [LARGE SCALE GENOMIC DNA]</scope>
    <source>
        <strain evidence="2">DAOM:BR144</strain>
    </source>
</reference>
<dbReference type="Proteomes" id="UP000019132">
    <property type="component" value="Unassembled WGS sequence"/>
</dbReference>
<name>K3WP25_GLOUD</name>
<dbReference type="HOGENOM" id="CLU_2311784_0_0_1"/>
<keyword evidence="2" id="KW-1185">Reference proteome</keyword>
<evidence type="ECO:0000313" key="1">
    <source>
        <dbReference type="EnsemblProtists" id="PYU1_T006717"/>
    </source>
</evidence>
<dbReference type="EMBL" id="GL376635">
    <property type="status" value="NOT_ANNOTATED_CDS"/>
    <property type="molecule type" value="Genomic_DNA"/>
</dbReference>
<evidence type="ECO:0000313" key="2">
    <source>
        <dbReference type="Proteomes" id="UP000019132"/>
    </source>
</evidence>
<sequence length="100" mass="11167">MAAIASFARDSSAALLPPLTSAVVVCQYGNLAQLRALPHVVQRINKYYKAFQFSNGLVFAVQHDNLEMVEWLCQEYCPAMGFSTEAMEEAEKLGRLRIVQ</sequence>
<accession>K3WP25</accession>
<reference evidence="2" key="1">
    <citation type="journal article" date="2010" name="Genome Biol.">
        <title>Genome sequence of the necrotrophic plant pathogen Pythium ultimum reveals original pathogenicity mechanisms and effector repertoire.</title>
        <authorList>
            <person name="Levesque C.A."/>
            <person name="Brouwer H."/>
            <person name="Cano L."/>
            <person name="Hamilton J.P."/>
            <person name="Holt C."/>
            <person name="Huitema E."/>
            <person name="Raffaele S."/>
            <person name="Robideau G.P."/>
            <person name="Thines M."/>
            <person name="Win J."/>
            <person name="Zerillo M.M."/>
            <person name="Beakes G.W."/>
            <person name="Boore J.L."/>
            <person name="Busam D."/>
            <person name="Dumas B."/>
            <person name="Ferriera S."/>
            <person name="Fuerstenberg S.I."/>
            <person name="Gachon C.M."/>
            <person name="Gaulin E."/>
            <person name="Govers F."/>
            <person name="Grenville-Briggs L."/>
            <person name="Horner N."/>
            <person name="Hostetler J."/>
            <person name="Jiang R.H."/>
            <person name="Johnson J."/>
            <person name="Krajaejun T."/>
            <person name="Lin H."/>
            <person name="Meijer H.J."/>
            <person name="Moore B."/>
            <person name="Morris P."/>
            <person name="Phuntmart V."/>
            <person name="Puiu D."/>
            <person name="Shetty J."/>
            <person name="Stajich J.E."/>
            <person name="Tripathy S."/>
            <person name="Wawra S."/>
            <person name="van West P."/>
            <person name="Whitty B.R."/>
            <person name="Coutinho P.M."/>
            <person name="Henrissat B."/>
            <person name="Martin F."/>
            <person name="Thomas P.D."/>
            <person name="Tyler B.M."/>
            <person name="De Vries R.P."/>
            <person name="Kamoun S."/>
            <person name="Yandell M."/>
            <person name="Tisserat N."/>
            <person name="Buell C.R."/>
        </authorList>
    </citation>
    <scope>NUCLEOTIDE SEQUENCE</scope>
    <source>
        <strain evidence="2">DAOM:BR144</strain>
    </source>
</reference>
<dbReference type="VEuPathDB" id="FungiDB:PYU1_G006705"/>
<reference evidence="1" key="3">
    <citation type="submission" date="2015-02" db="UniProtKB">
        <authorList>
            <consortium name="EnsemblProtists"/>
        </authorList>
    </citation>
    <scope>IDENTIFICATION</scope>
    <source>
        <strain evidence="1">DAOM BR144</strain>
    </source>
</reference>
<proteinExistence type="predicted"/>